<dbReference type="Pfam" id="PF17853">
    <property type="entry name" value="GGDEF_2"/>
    <property type="match status" value="1"/>
</dbReference>
<dbReference type="InterPro" id="IPR025736">
    <property type="entry name" value="PucR_C-HTH_dom"/>
</dbReference>
<dbReference type="InterPro" id="IPR042070">
    <property type="entry name" value="PucR_C-HTH_sf"/>
</dbReference>
<name>A0ABR7HSX1_9FIRM</name>
<comment type="caution">
    <text evidence="5">The sequence shown here is derived from an EMBL/GenBank/DDBJ whole genome shotgun (WGS) entry which is preliminary data.</text>
</comment>
<evidence type="ECO:0000313" key="6">
    <source>
        <dbReference type="Proteomes" id="UP000660021"/>
    </source>
</evidence>
<protein>
    <submittedName>
        <fullName evidence="5">PucR family transcriptional regulator ligand-binding domain-containing protein</fullName>
    </submittedName>
</protein>
<dbReference type="Proteomes" id="UP000660021">
    <property type="component" value="Unassembled WGS sequence"/>
</dbReference>
<evidence type="ECO:0000259" key="4">
    <source>
        <dbReference type="Pfam" id="PF17853"/>
    </source>
</evidence>
<feature type="domain" description="CdaR GGDEF-like" evidence="4">
    <location>
        <begin position="318"/>
        <end position="423"/>
    </location>
</feature>
<evidence type="ECO:0000256" key="1">
    <source>
        <dbReference type="ARBA" id="ARBA00006754"/>
    </source>
</evidence>
<feature type="domain" description="Purine catabolism PurC-like" evidence="2">
    <location>
        <begin position="18"/>
        <end position="137"/>
    </location>
</feature>
<evidence type="ECO:0000313" key="5">
    <source>
        <dbReference type="EMBL" id="MBC5730609.1"/>
    </source>
</evidence>
<keyword evidence="6" id="KW-1185">Reference proteome</keyword>
<dbReference type="InterPro" id="IPR012914">
    <property type="entry name" value="PucR_dom"/>
</dbReference>
<dbReference type="Gene3D" id="1.10.10.2840">
    <property type="entry name" value="PucR C-terminal helix-turn-helix domain"/>
    <property type="match status" value="1"/>
</dbReference>
<dbReference type="PANTHER" id="PTHR33744:SF1">
    <property type="entry name" value="DNA-BINDING TRANSCRIPTIONAL ACTIVATOR ADER"/>
    <property type="match status" value="1"/>
</dbReference>
<accession>A0ABR7HSX1</accession>
<dbReference type="InterPro" id="IPR051448">
    <property type="entry name" value="CdaR-like_regulators"/>
</dbReference>
<feature type="domain" description="PucR C-terminal helix-turn-helix" evidence="3">
    <location>
        <begin position="479"/>
        <end position="536"/>
    </location>
</feature>
<proteinExistence type="inferred from homology"/>
<reference evidence="5 6" key="1">
    <citation type="submission" date="2020-08" db="EMBL/GenBank/DDBJ databases">
        <title>Genome public.</title>
        <authorList>
            <person name="Liu C."/>
            <person name="Sun Q."/>
        </authorList>
    </citation>
    <scope>NUCLEOTIDE SEQUENCE [LARGE SCALE GENOMIC DNA]</scope>
    <source>
        <strain evidence="5 6">New-38</strain>
    </source>
</reference>
<comment type="similarity">
    <text evidence="1">Belongs to the CdaR family.</text>
</comment>
<evidence type="ECO:0000259" key="3">
    <source>
        <dbReference type="Pfam" id="PF13556"/>
    </source>
</evidence>
<dbReference type="EMBL" id="JACOPR010000003">
    <property type="protein sequence ID" value="MBC5730609.1"/>
    <property type="molecule type" value="Genomic_DNA"/>
</dbReference>
<sequence length="548" mass="62041">MHRTPTAPDPSLDFTLGDLLQLSAMEGALLRAGADQTGRAILRANVIEGAQLSDWGEAGDCIISSGYAFRGQDELLLTQLRRIRDKGVAVLCLKPTRFRQGLPQAVVKEAQALDFPLVELPITAIFSNIVQESMEALFQRETHSFQVIQDKMERLLGAFLRSDDPEQTLLAVEEVIANPVMIFDEENELLVSPQSRSLLLEPLQDDIIRQLYKRTNRHTLTIRREGKSEQVPVHFFDIGGPTGIRIIIPEYYGPLSPVDQQVINRVRHLLAAEMKNALALKKLRRKYKQQFVENWLFGRLGDAIHICVSAQSDGYPVRADQSYYVAIVNLNTTRSAGRFRSQDVNVIRHIIRNLDSNIMFTVLEGKLILVVEDRPDAAASLRELSLLTEKLNYIMDKGDMSFCLSSAYPVQDLPKAYQQARTVSSISQRCGIRDHIITYDKLGILYLLALLPEDEAVEQYQNKFLRPLREYDASHRTALLETLRVYLEAGCNTQKTAQLLHSHYNTVVYRVTQIERLLGLPIHDVETQLQLRVAYKLDQLRSAPPAEG</sequence>
<organism evidence="5 6">
    <name type="scientific">Pseudoflavonifractor hominis</name>
    <dbReference type="NCBI Taxonomy" id="2763059"/>
    <lineage>
        <taxon>Bacteria</taxon>
        <taxon>Bacillati</taxon>
        <taxon>Bacillota</taxon>
        <taxon>Clostridia</taxon>
        <taxon>Eubacteriales</taxon>
        <taxon>Oscillospiraceae</taxon>
        <taxon>Pseudoflavonifractor</taxon>
    </lineage>
</organism>
<gene>
    <name evidence="5" type="ORF">H8S34_07140</name>
</gene>
<dbReference type="InterPro" id="IPR041522">
    <property type="entry name" value="CdaR_GGDEF"/>
</dbReference>
<evidence type="ECO:0000259" key="2">
    <source>
        <dbReference type="Pfam" id="PF07905"/>
    </source>
</evidence>
<dbReference type="Pfam" id="PF13556">
    <property type="entry name" value="HTH_30"/>
    <property type="match status" value="1"/>
</dbReference>
<dbReference type="Pfam" id="PF07905">
    <property type="entry name" value="PucR"/>
    <property type="match status" value="1"/>
</dbReference>
<dbReference type="RefSeq" id="WP_186963482.1">
    <property type="nucleotide sequence ID" value="NZ_JACOPR010000003.1"/>
</dbReference>
<dbReference type="PANTHER" id="PTHR33744">
    <property type="entry name" value="CARBOHYDRATE DIACID REGULATOR"/>
    <property type="match status" value="1"/>
</dbReference>